<dbReference type="EMBL" id="VYZN01000009">
    <property type="protein sequence ID" value="KAE9542613.1"/>
    <property type="molecule type" value="Genomic_DNA"/>
</dbReference>
<name>A0A6G0U0Z8_APHGL</name>
<comment type="caution">
    <text evidence="1">The sequence shown here is derived from an EMBL/GenBank/DDBJ whole genome shotgun (WGS) entry which is preliminary data.</text>
</comment>
<reference evidence="1 2" key="1">
    <citation type="submission" date="2019-08" db="EMBL/GenBank/DDBJ databases">
        <title>The genome of the soybean aphid Biotype 1, its phylome, world population structure and adaptation to the North American continent.</title>
        <authorList>
            <person name="Giordano R."/>
            <person name="Donthu R.K."/>
            <person name="Hernandez A.G."/>
            <person name="Wright C.L."/>
            <person name="Zimin A.V."/>
        </authorList>
    </citation>
    <scope>NUCLEOTIDE SEQUENCE [LARGE SCALE GENOMIC DNA]</scope>
    <source>
        <tissue evidence="1">Whole aphids</tissue>
    </source>
</reference>
<evidence type="ECO:0000313" key="1">
    <source>
        <dbReference type="EMBL" id="KAE9542613.1"/>
    </source>
</evidence>
<protein>
    <submittedName>
        <fullName evidence="1">Uncharacterized protein</fullName>
    </submittedName>
</protein>
<dbReference type="Proteomes" id="UP000475862">
    <property type="component" value="Unassembled WGS sequence"/>
</dbReference>
<dbReference type="AlphaFoldDB" id="A0A6G0U0Z8"/>
<sequence length="179" mass="20437">MDFPKKLKRDMLTINSISNNHQTSWLNRTPNIHLMINSMVPCSADSLNSPSDALIETKIFILYFKYTPFEPDVHVVYLESNCTSRPSGETNVLLVLSYALPQPPIQLAVTHQTFNGINEGQNSDIFKIVKILFPETYILYGSTKGAITNKYQNFRWVKHNISDLPNFEQPTVLILTECK</sequence>
<evidence type="ECO:0000313" key="2">
    <source>
        <dbReference type="Proteomes" id="UP000475862"/>
    </source>
</evidence>
<keyword evidence="2" id="KW-1185">Reference proteome</keyword>
<organism evidence="1 2">
    <name type="scientific">Aphis glycines</name>
    <name type="common">Soybean aphid</name>
    <dbReference type="NCBI Taxonomy" id="307491"/>
    <lineage>
        <taxon>Eukaryota</taxon>
        <taxon>Metazoa</taxon>
        <taxon>Ecdysozoa</taxon>
        <taxon>Arthropoda</taxon>
        <taxon>Hexapoda</taxon>
        <taxon>Insecta</taxon>
        <taxon>Pterygota</taxon>
        <taxon>Neoptera</taxon>
        <taxon>Paraneoptera</taxon>
        <taxon>Hemiptera</taxon>
        <taxon>Sternorrhyncha</taxon>
        <taxon>Aphidomorpha</taxon>
        <taxon>Aphidoidea</taxon>
        <taxon>Aphididae</taxon>
        <taxon>Aphidini</taxon>
        <taxon>Aphis</taxon>
        <taxon>Aphis</taxon>
    </lineage>
</organism>
<proteinExistence type="predicted"/>
<gene>
    <name evidence="1" type="ORF">AGLY_002524</name>
</gene>
<accession>A0A6G0U0Z8</accession>